<sequence length="250" mass="28651">MKSLHEMTKDDLKEIKMIVFDVDGVIVPRGTKIKQIGNTTTLETKIIESKEIEQIKQLSKKGFLINISSGRGLYMLQEMFRKVLPFVVLTYENGSATWHKGKIYQHINSFEYLNDIFPKLKQIINKKIKGFEPKEFIITIHCTEKIPEIEEIVSKDPNLYTVWNGEAYDVGVKNQQTKALGLRQTMKIFKLKKKNVMAMGDNYNDTELLKKSGISVSADKTRVNGSFFVPLEGQFLPADNLMQKILSLLD</sequence>
<dbReference type="PANTHER" id="PTHR10000">
    <property type="entry name" value="PHOSPHOSERINE PHOSPHATASE"/>
    <property type="match status" value="1"/>
</dbReference>
<dbReference type="SUPFAM" id="SSF56784">
    <property type="entry name" value="HAD-like"/>
    <property type="match status" value="1"/>
</dbReference>
<evidence type="ECO:0000313" key="2">
    <source>
        <dbReference type="Proteomes" id="UP000176558"/>
    </source>
</evidence>
<dbReference type="NCBIfam" id="TIGR01484">
    <property type="entry name" value="HAD-SF-IIB"/>
    <property type="match status" value="1"/>
</dbReference>
<dbReference type="InterPro" id="IPR036412">
    <property type="entry name" value="HAD-like_sf"/>
</dbReference>
<dbReference type="GO" id="GO:0005829">
    <property type="term" value="C:cytosol"/>
    <property type="evidence" value="ECO:0007669"/>
    <property type="project" value="TreeGrafter"/>
</dbReference>
<dbReference type="InterPro" id="IPR006379">
    <property type="entry name" value="HAD-SF_hydro_IIB"/>
</dbReference>
<dbReference type="Gene3D" id="3.90.1070.10">
    <property type="match status" value="1"/>
</dbReference>
<reference evidence="1 2" key="1">
    <citation type="journal article" date="2016" name="Nat. Commun.">
        <title>Thousands of microbial genomes shed light on interconnected biogeochemical processes in an aquifer system.</title>
        <authorList>
            <person name="Anantharaman K."/>
            <person name="Brown C.T."/>
            <person name="Hug L.A."/>
            <person name="Sharon I."/>
            <person name="Castelle C.J."/>
            <person name="Probst A.J."/>
            <person name="Thomas B.C."/>
            <person name="Singh A."/>
            <person name="Wilkins M.J."/>
            <person name="Karaoz U."/>
            <person name="Brodie E.L."/>
            <person name="Williams K.H."/>
            <person name="Hubbard S.S."/>
            <person name="Banfield J.F."/>
        </authorList>
    </citation>
    <scope>NUCLEOTIDE SEQUENCE [LARGE SCALE GENOMIC DNA]</scope>
</reference>
<evidence type="ECO:0008006" key="3">
    <source>
        <dbReference type="Google" id="ProtNLM"/>
    </source>
</evidence>
<protein>
    <recommendedName>
        <fullName evidence="3">Sucrose phosphatase-like domain-containing protein</fullName>
    </recommendedName>
</protein>
<dbReference type="Gene3D" id="3.40.50.1000">
    <property type="entry name" value="HAD superfamily/HAD-like"/>
    <property type="match status" value="1"/>
</dbReference>
<dbReference type="InterPro" id="IPR023214">
    <property type="entry name" value="HAD_sf"/>
</dbReference>
<name>A0A1G2URJ8_9BACT</name>
<dbReference type="Pfam" id="PF08282">
    <property type="entry name" value="Hydrolase_3"/>
    <property type="match status" value="2"/>
</dbReference>
<dbReference type="AlphaFoldDB" id="A0A1G2URJ8"/>
<dbReference type="EMBL" id="MHWT01000024">
    <property type="protein sequence ID" value="OHB12006.1"/>
    <property type="molecule type" value="Genomic_DNA"/>
</dbReference>
<dbReference type="GO" id="GO:0016791">
    <property type="term" value="F:phosphatase activity"/>
    <property type="evidence" value="ECO:0007669"/>
    <property type="project" value="TreeGrafter"/>
</dbReference>
<dbReference type="GO" id="GO:0000287">
    <property type="term" value="F:magnesium ion binding"/>
    <property type="evidence" value="ECO:0007669"/>
    <property type="project" value="TreeGrafter"/>
</dbReference>
<dbReference type="PANTHER" id="PTHR10000:SF8">
    <property type="entry name" value="HAD SUPERFAMILY HYDROLASE-LIKE, TYPE 3"/>
    <property type="match status" value="1"/>
</dbReference>
<proteinExistence type="predicted"/>
<comment type="caution">
    <text evidence="1">The sequence shown here is derived from an EMBL/GenBank/DDBJ whole genome shotgun (WGS) entry which is preliminary data.</text>
</comment>
<accession>A0A1G2URJ8</accession>
<evidence type="ECO:0000313" key="1">
    <source>
        <dbReference type="EMBL" id="OHB12006.1"/>
    </source>
</evidence>
<gene>
    <name evidence="1" type="ORF">A3G99_02890</name>
</gene>
<dbReference type="Proteomes" id="UP000176558">
    <property type="component" value="Unassembled WGS sequence"/>
</dbReference>
<organism evidence="1 2">
    <name type="scientific">Candidatus Zambryskibacteria bacterium RIFCSPLOWO2_12_FULL_39_23</name>
    <dbReference type="NCBI Taxonomy" id="1802776"/>
    <lineage>
        <taxon>Bacteria</taxon>
        <taxon>Candidatus Zambryskiibacteriota</taxon>
    </lineage>
</organism>